<evidence type="ECO:0000259" key="4">
    <source>
        <dbReference type="Pfam" id="PF17764"/>
    </source>
</evidence>
<dbReference type="EMBL" id="UINC01224522">
    <property type="protein sequence ID" value="SVE54182.1"/>
    <property type="molecule type" value="Genomic_DNA"/>
</dbReference>
<reference evidence="5" key="1">
    <citation type="submission" date="2018-05" db="EMBL/GenBank/DDBJ databases">
        <authorList>
            <person name="Lanie J.A."/>
            <person name="Ng W.-L."/>
            <person name="Kazmierczak K.M."/>
            <person name="Andrzejewski T.M."/>
            <person name="Davidsen T.M."/>
            <person name="Wayne K.J."/>
            <person name="Tettelin H."/>
            <person name="Glass J.I."/>
            <person name="Rusch D."/>
            <person name="Podicherti R."/>
            <person name="Tsui H.-C.T."/>
            <person name="Winkler M.E."/>
        </authorList>
    </citation>
    <scope>NUCLEOTIDE SEQUENCE</scope>
</reference>
<accession>A0A383EBD3</accession>
<evidence type="ECO:0000313" key="5">
    <source>
        <dbReference type="EMBL" id="SVE54182.1"/>
    </source>
</evidence>
<organism evidence="5">
    <name type="scientific">marine metagenome</name>
    <dbReference type="NCBI Taxonomy" id="408172"/>
    <lineage>
        <taxon>unclassified sequences</taxon>
        <taxon>metagenomes</taxon>
        <taxon>ecological metagenomes</taxon>
    </lineage>
</organism>
<protein>
    <recommendedName>
        <fullName evidence="4">Primosomal protein N' 3' DNA-binding domain-containing protein</fullName>
    </recommendedName>
</protein>
<dbReference type="GO" id="GO:0006270">
    <property type="term" value="P:DNA replication initiation"/>
    <property type="evidence" value="ECO:0007669"/>
    <property type="project" value="TreeGrafter"/>
</dbReference>
<dbReference type="GO" id="GO:0006302">
    <property type="term" value="P:double-strand break repair"/>
    <property type="evidence" value="ECO:0007669"/>
    <property type="project" value="TreeGrafter"/>
</dbReference>
<keyword evidence="3" id="KW-0238">DNA-binding</keyword>
<dbReference type="InterPro" id="IPR041222">
    <property type="entry name" value="PriA_3primeBD"/>
</dbReference>
<evidence type="ECO:0000256" key="1">
    <source>
        <dbReference type="ARBA" id="ARBA00022741"/>
    </source>
</evidence>
<dbReference type="PANTHER" id="PTHR30580:SF1">
    <property type="entry name" value="COMF OPERON PROTEIN 1"/>
    <property type="match status" value="1"/>
</dbReference>
<dbReference type="AlphaFoldDB" id="A0A383EBD3"/>
<proteinExistence type="predicted"/>
<dbReference type="InterPro" id="IPR042115">
    <property type="entry name" value="PriA_3primeBD_sf"/>
</dbReference>
<dbReference type="GO" id="GO:0005524">
    <property type="term" value="F:ATP binding"/>
    <property type="evidence" value="ECO:0007669"/>
    <property type="project" value="UniProtKB-KW"/>
</dbReference>
<dbReference type="Gene3D" id="3.40.1440.60">
    <property type="entry name" value="PriA, 3(prime) DNA-binding domain"/>
    <property type="match status" value="1"/>
</dbReference>
<keyword evidence="2" id="KW-0067">ATP-binding</keyword>
<name>A0A383EBD3_9ZZZZ</name>
<dbReference type="GO" id="GO:0006310">
    <property type="term" value="P:DNA recombination"/>
    <property type="evidence" value="ECO:0007669"/>
    <property type="project" value="TreeGrafter"/>
</dbReference>
<dbReference type="PANTHER" id="PTHR30580">
    <property type="entry name" value="PRIMOSOMAL PROTEIN N"/>
    <property type="match status" value="1"/>
</dbReference>
<dbReference type="Pfam" id="PF17764">
    <property type="entry name" value="PriA_3primeBD"/>
    <property type="match status" value="1"/>
</dbReference>
<feature type="non-terminal residue" evidence="5">
    <location>
        <position position="188"/>
    </location>
</feature>
<keyword evidence="1" id="KW-0547">Nucleotide-binding</keyword>
<gene>
    <name evidence="5" type="ORF">METZ01_LOCUS507036</name>
</gene>
<dbReference type="GO" id="GO:0043138">
    <property type="term" value="F:3'-5' DNA helicase activity"/>
    <property type="evidence" value="ECO:0007669"/>
    <property type="project" value="TreeGrafter"/>
</dbReference>
<evidence type="ECO:0000256" key="3">
    <source>
        <dbReference type="ARBA" id="ARBA00023125"/>
    </source>
</evidence>
<feature type="domain" description="Primosomal protein N' 3' DNA-binding" evidence="4">
    <location>
        <begin position="5"/>
        <end position="100"/>
    </location>
</feature>
<sequence length="188" mass="21411">MFARVSFPISSFKIFTYKIPEFLYDIIEPGSCVNAPIKRRLQAGFVIAVNAEPVYKGKILEIDSIRENDFHLPTELWQTLEWISRYYITPIGQVLKAAVPNSFIKAYQPQNVQFVKINSAGLKKLQDFDKSKPAQKRILKALSCIEEPVKTASLKEFATSPHTVCRQLDKAGMIKTIFQPNITDPFDI</sequence>
<evidence type="ECO:0000256" key="2">
    <source>
        <dbReference type="ARBA" id="ARBA00022840"/>
    </source>
</evidence>
<dbReference type="GO" id="GO:0003677">
    <property type="term" value="F:DNA binding"/>
    <property type="evidence" value="ECO:0007669"/>
    <property type="project" value="UniProtKB-KW"/>
</dbReference>